<keyword evidence="2 4" id="KW-0238">DNA-binding</keyword>
<dbReference type="InterPro" id="IPR009057">
    <property type="entry name" value="Homeodomain-like_sf"/>
</dbReference>
<evidence type="ECO:0000256" key="4">
    <source>
        <dbReference type="PROSITE-ProRule" id="PRU00335"/>
    </source>
</evidence>
<dbReference type="RefSeq" id="WP_167474822.1">
    <property type="nucleotide sequence ID" value="NZ_CP046172.1"/>
</dbReference>
<dbReference type="Pfam" id="PF17754">
    <property type="entry name" value="TetR_C_14"/>
    <property type="match status" value="1"/>
</dbReference>
<dbReference type="PANTHER" id="PTHR30055">
    <property type="entry name" value="HTH-TYPE TRANSCRIPTIONAL REGULATOR RUTR"/>
    <property type="match status" value="1"/>
</dbReference>
<feature type="DNA-binding region" description="H-T-H motif" evidence="4">
    <location>
        <begin position="40"/>
        <end position="59"/>
    </location>
</feature>
<evidence type="ECO:0000259" key="5">
    <source>
        <dbReference type="PROSITE" id="PS50977"/>
    </source>
</evidence>
<keyword evidence="1" id="KW-0805">Transcription regulation</keyword>
<dbReference type="Proteomes" id="UP000503540">
    <property type="component" value="Chromosome"/>
</dbReference>
<dbReference type="InterPro" id="IPR050109">
    <property type="entry name" value="HTH-type_TetR-like_transc_reg"/>
</dbReference>
<keyword evidence="3" id="KW-0804">Transcription</keyword>
<keyword evidence="7" id="KW-1185">Reference proteome</keyword>
<evidence type="ECO:0000313" key="6">
    <source>
        <dbReference type="EMBL" id="QIS12091.1"/>
    </source>
</evidence>
<name>A0A6G9YFU5_9NOCA</name>
<dbReference type="PROSITE" id="PS50977">
    <property type="entry name" value="HTH_TETR_2"/>
    <property type="match status" value="1"/>
</dbReference>
<proteinExistence type="predicted"/>
<evidence type="ECO:0000256" key="2">
    <source>
        <dbReference type="ARBA" id="ARBA00023125"/>
    </source>
</evidence>
<dbReference type="GO" id="GO:0000976">
    <property type="term" value="F:transcription cis-regulatory region binding"/>
    <property type="evidence" value="ECO:0007669"/>
    <property type="project" value="TreeGrafter"/>
</dbReference>
<dbReference type="PRINTS" id="PR00455">
    <property type="entry name" value="HTHTETR"/>
</dbReference>
<dbReference type="InterPro" id="IPR001647">
    <property type="entry name" value="HTH_TetR"/>
</dbReference>
<dbReference type="SUPFAM" id="SSF46689">
    <property type="entry name" value="Homeodomain-like"/>
    <property type="match status" value="1"/>
</dbReference>
<gene>
    <name evidence="6" type="ORF">F5544_21140</name>
</gene>
<dbReference type="Pfam" id="PF00440">
    <property type="entry name" value="TetR_N"/>
    <property type="match status" value="1"/>
</dbReference>
<dbReference type="AlphaFoldDB" id="A0A6G9YFU5"/>
<evidence type="ECO:0000256" key="1">
    <source>
        <dbReference type="ARBA" id="ARBA00023015"/>
    </source>
</evidence>
<dbReference type="InterPro" id="IPR041347">
    <property type="entry name" value="MftR_C"/>
</dbReference>
<protein>
    <submittedName>
        <fullName evidence="6">TetR family transcriptional regulator</fullName>
    </submittedName>
</protein>
<evidence type="ECO:0000313" key="7">
    <source>
        <dbReference type="Proteomes" id="UP000503540"/>
    </source>
</evidence>
<reference evidence="6 7" key="1">
    <citation type="journal article" date="2019" name="ACS Chem. Biol.">
        <title>Identification and Mobilization of a Cryptic Antibiotic Biosynthesis Gene Locus from a Human-Pathogenic Nocardia Isolate.</title>
        <authorList>
            <person name="Herisse M."/>
            <person name="Ishida K."/>
            <person name="Porter J.L."/>
            <person name="Howden B."/>
            <person name="Hertweck C."/>
            <person name="Stinear T.P."/>
            <person name="Pidot S.J."/>
        </authorList>
    </citation>
    <scope>NUCLEOTIDE SEQUENCE [LARGE SCALE GENOMIC DNA]</scope>
    <source>
        <strain evidence="6 7">AUSMDU00012717</strain>
    </source>
</reference>
<feature type="domain" description="HTH tetR-type" evidence="5">
    <location>
        <begin position="17"/>
        <end position="77"/>
    </location>
</feature>
<sequence>MGTDDEVDLDGRRLRTLRSREALARAAFELFAERGLDAVAVEDIAVRAGVTRRTFSRHFSSIEAAVLGDIDQDVHLLNETLRARPAYEPPLTAYRNAVHDWLGLAFAGPGDPKLVRRWELFQSFADEPALFAAYHRMRLDAEAEALRILAERLAVDPAVDLRPAAVVATGAALLVAALQAWAAGDDPTTLPALIEGFFETLSELAAEDRCEEARS</sequence>
<dbReference type="EMBL" id="CP046172">
    <property type="protein sequence ID" value="QIS12091.1"/>
    <property type="molecule type" value="Genomic_DNA"/>
</dbReference>
<accession>A0A6G9YFU5</accession>
<dbReference type="KEGG" id="nah:F5544_21140"/>
<evidence type="ECO:0000256" key="3">
    <source>
        <dbReference type="ARBA" id="ARBA00023163"/>
    </source>
</evidence>
<organism evidence="6 7">
    <name type="scientific">Nocardia arthritidis</name>
    <dbReference type="NCBI Taxonomy" id="228602"/>
    <lineage>
        <taxon>Bacteria</taxon>
        <taxon>Bacillati</taxon>
        <taxon>Actinomycetota</taxon>
        <taxon>Actinomycetes</taxon>
        <taxon>Mycobacteriales</taxon>
        <taxon>Nocardiaceae</taxon>
        <taxon>Nocardia</taxon>
    </lineage>
</organism>
<dbReference type="Gene3D" id="1.10.10.60">
    <property type="entry name" value="Homeodomain-like"/>
    <property type="match status" value="1"/>
</dbReference>
<dbReference type="GO" id="GO:0003700">
    <property type="term" value="F:DNA-binding transcription factor activity"/>
    <property type="evidence" value="ECO:0007669"/>
    <property type="project" value="TreeGrafter"/>
</dbReference>
<dbReference type="PANTHER" id="PTHR30055:SF238">
    <property type="entry name" value="MYCOFACTOCIN BIOSYNTHESIS TRANSCRIPTIONAL REGULATOR MFTR-RELATED"/>
    <property type="match status" value="1"/>
</dbReference>
<dbReference type="Gene3D" id="1.10.357.10">
    <property type="entry name" value="Tetracycline Repressor, domain 2"/>
    <property type="match status" value="1"/>
</dbReference>